<proteinExistence type="predicted"/>
<feature type="transmembrane region" description="Helical" evidence="8">
    <location>
        <begin position="425"/>
        <end position="444"/>
    </location>
</feature>
<dbReference type="AlphaFoldDB" id="A0A7W7Z8Q4"/>
<dbReference type="Pfam" id="PF00005">
    <property type="entry name" value="ABC_tran"/>
    <property type="match status" value="1"/>
</dbReference>
<feature type="transmembrane region" description="Helical" evidence="8">
    <location>
        <begin position="228"/>
        <end position="250"/>
    </location>
</feature>
<dbReference type="SMART" id="SM00382">
    <property type="entry name" value="AAA"/>
    <property type="match status" value="1"/>
</dbReference>
<evidence type="ECO:0000256" key="6">
    <source>
        <dbReference type="ARBA" id="ARBA00023136"/>
    </source>
</evidence>
<keyword evidence="3" id="KW-0547">Nucleotide-binding</keyword>
<evidence type="ECO:0000259" key="9">
    <source>
        <dbReference type="PROSITE" id="PS50893"/>
    </source>
</evidence>
<feature type="transmembrane region" description="Helical" evidence="8">
    <location>
        <begin position="199"/>
        <end position="222"/>
    </location>
</feature>
<keyword evidence="2 8" id="KW-0812">Transmembrane</keyword>
<gene>
    <name evidence="11" type="ORF">HNR60_004353</name>
</gene>
<evidence type="ECO:0000256" key="4">
    <source>
        <dbReference type="ARBA" id="ARBA00022840"/>
    </source>
</evidence>
<evidence type="ECO:0000256" key="2">
    <source>
        <dbReference type="ARBA" id="ARBA00022692"/>
    </source>
</evidence>
<name>A0A7W7Z8Q4_9BRAD</name>
<feature type="transmembrane region" description="Helical" evidence="8">
    <location>
        <begin position="310"/>
        <end position="334"/>
    </location>
</feature>
<organism evidence="11 12">
    <name type="scientific">Rhodopseudomonas rhenobacensis</name>
    <dbReference type="NCBI Taxonomy" id="87461"/>
    <lineage>
        <taxon>Bacteria</taxon>
        <taxon>Pseudomonadati</taxon>
        <taxon>Pseudomonadota</taxon>
        <taxon>Alphaproteobacteria</taxon>
        <taxon>Hyphomicrobiales</taxon>
        <taxon>Nitrobacteraceae</taxon>
        <taxon>Rhodopseudomonas</taxon>
    </lineage>
</organism>
<dbReference type="PANTHER" id="PTHR24221">
    <property type="entry name" value="ATP-BINDING CASSETTE SUB-FAMILY B"/>
    <property type="match status" value="1"/>
</dbReference>
<dbReference type="Gene3D" id="3.40.50.300">
    <property type="entry name" value="P-loop containing nucleotide triphosphate hydrolases"/>
    <property type="match status" value="1"/>
</dbReference>
<sequence length="745" mass="80920">MTARDLLKRLETFAASDDPKNGVVEPATAAPSSIREKCAVSVAAAAIIARNGVDIQTAEIFASLVIFSGQEFPLKNVLGALPRNLPSEAQTVVTIGMANLGFFVVDRLASRDAIENGGLAVLVNDRGGKYVVVTDVRTGQRFQLNANAEPVPYDLKRLSSYARVATFEYRSVIDPLSATRRGHTGLRWIAALSSRFHRLWLTLAGISFLLAVLGVLSAAAISTIFSEVITRAALGTLPLLAVGLILIVVADAKLSDLRSNILSWVANRLEFIVNAASFEHILRLPPSLSERASPAAQAARMRSFEGIRDFLVSPACPAAMDIVLAPFYAVIVALIDWRSALVLVGAMLMFALVFLIGLRAARIYISVVADAATEAQRIAIETFDRLQTISDVGLQHVWATRLSASLVRDQAAQAQLQKLGAAIEAVSSSVFSGSIIILMVMRGLAVQSSITGGVEVLAMTILGLRCLLPFHTFCLSILRIEQIRKSVAQVNELKEMPTELERLKGRERMEDLAGALSLVNVGFRSADTRPVFVALDLDVRPGEVIALYGPAGTGKSIILKMILGMMEIGLGVIRLDGVDIRQFSVEELRRRVSYVPQQPALLPGTLRENLLLANPLASDASLQEILKVVGLDEDVRQLPNGLDYHIAADEARGFNDEFRLRVAFARAFLTNSKLILIDELPNSLMEGSLGELLRRIISDFRGERTIVFVSHRADFLSQADRMVELSYGGVPRIVAVSRAKSEKRA</sequence>
<feature type="transmembrane region" description="Helical" evidence="8">
    <location>
        <begin position="456"/>
        <end position="478"/>
    </location>
</feature>
<dbReference type="InterPro" id="IPR027417">
    <property type="entry name" value="P-loop_NTPase"/>
</dbReference>
<dbReference type="PROSITE" id="PS50929">
    <property type="entry name" value="ABC_TM1F"/>
    <property type="match status" value="1"/>
</dbReference>
<evidence type="ECO:0000256" key="7">
    <source>
        <dbReference type="ARBA" id="ARBA00024722"/>
    </source>
</evidence>
<comment type="subcellular location">
    <subcellularLocation>
        <location evidence="1">Cell membrane</location>
        <topology evidence="1">Multi-pass membrane protein</topology>
    </subcellularLocation>
</comment>
<evidence type="ECO:0000256" key="1">
    <source>
        <dbReference type="ARBA" id="ARBA00004651"/>
    </source>
</evidence>
<dbReference type="GO" id="GO:0034040">
    <property type="term" value="F:ATPase-coupled lipid transmembrane transporter activity"/>
    <property type="evidence" value="ECO:0007669"/>
    <property type="project" value="TreeGrafter"/>
</dbReference>
<reference evidence="11 12" key="1">
    <citation type="submission" date="2020-08" db="EMBL/GenBank/DDBJ databases">
        <title>Genomic Encyclopedia of Type Strains, Phase IV (KMG-IV): sequencing the most valuable type-strain genomes for metagenomic binning, comparative biology and taxonomic classification.</title>
        <authorList>
            <person name="Goeker M."/>
        </authorList>
    </citation>
    <scope>NUCLEOTIDE SEQUENCE [LARGE SCALE GENOMIC DNA]</scope>
    <source>
        <strain evidence="11 12">DSM 12706</strain>
    </source>
</reference>
<dbReference type="PROSITE" id="PS50893">
    <property type="entry name" value="ABC_TRANSPORTER_2"/>
    <property type="match status" value="1"/>
</dbReference>
<protein>
    <submittedName>
        <fullName evidence="11">ABC-type bacteriocin/lantibiotic exporter with double-glycine peptidase domain</fullName>
    </submittedName>
</protein>
<accession>A0A7W7Z8Q4</accession>
<comment type="caution">
    <text evidence="11">The sequence shown here is derived from an EMBL/GenBank/DDBJ whole genome shotgun (WGS) entry which is preliminary data.</text>
</comment>
<evidence type="ECO:0000313" key="12">
    <source>
        <dbReference type="Proteomes" id="UP000542353"/>
    </source>
</evidence>
<dbReference type="SUPFAM" id="SSF52540">
    <property type="entry name" value="P-loop containing nucleoside triphosphate hydrolases"/>
    <property type="match status" value="1"/>
</dbReference>
<keyword evidence="4" id="KW-0067">ATP-binding</keyword>
<dbReference type="InterPro" id="IPR011527">
    <property type="entry name" value="ABC1_TM_dom"/>
</dbReference>
<keyword evidence="12" id="KW-1185">Reference proteome</keyword>
<evidence type="ECO:0000259" key="10">
    <source>
        <dbReference type="PROSITE" id="PS50929"/>
    </source>
</evidence>
<dbReference type="InterPro" id="IPR003439">
    <property type="entry name" value="ABC_transporter-like_ATP-bd"/>
</dbReference>
<dbReference type="PANTHER" id="PTHR24221:SF248">
    <property type="entry name" value="ABC TRANSPORTER TRANSMEMBRANE REGION"/>
    <property type="match status" value="1"/>
</dbReference>
<dbReference type="InterPro" id="IPR039421">
    <property type="entry name" value="Type_1_exporter"/>
</dbReference>
<evidence type="ECO:0000313" key="11">
    <source>
        <dbReference type="EMBL" id="MBB5049572.1"/>
    </source>
</evidence>
<dbReference type="InterPro" id="IPR036640">
    <property type="entry name" value="ABC1_TM_sf"/>
</dbReference>
<dbReference type="GO" id="GO:0016887">
    <property type="term" value="F:ATP hydrolysis activity"/>
    <property type="evidence" value="ECO:0007669"/>
    <property type="project" value="InterPro"/>
</dbReference>
<dbReference type="Gene3D" id="1.20.1560.10">
    <property type="entry name" value="ABC transporter type 1, transmembrane domain"/>
    <property type="match status" value="1"/>
</dbReference>
<evidence type="ECO:0000256" key="8">
    <source>
        <dbReference type="SAM" id="Phobius"/>
    </source>
</evidence>
<dbReference type="Proteomes" id="UP000542353">
    <property type="component" value="Unassembled WGS sequence"/>
</dbReference>
<dbReference type="GO" id="GO:0005886">
    <property type="term" value="C:plasma membrane"/>
    <property type="evidence" value="ECO:0007669"/>
    <property type="project" value="UniProtKB-SubCell"/>
</dbReference>
<keyword evidence="5 8" id="KW-1133">Transmembrane helix</keyword>
<dbReference type="SUPFAM" id="SSF90123">
    <property type="entry name" value="ABC transporter transmembrane region"/>
    <property type="match status" value="1"/>
</dbReference>
<feature type="domain" description="ABC transporter" evidence="9">
    <location>
        <begin position="516"/>
        <end position="745"/>
    </location>
</feature>
<evidence type="ECO:0000256" key="3">
    <source>
        <dbReference type="ARBA" id="ARBA00022741"/>
    </source>
</evidence>
<dbReference type="RefSeq" id="WP_184261973.1">
    <property type="nucleotide sequence ID" value="NZ_JACHIH010000040.1"/>
</dbReference>
<dbReference type="EMBL" id="JACHIH010000040">
    <property type="protein sequence ID" value="MBB5049572.1"/>
    <property type="molecule type" value="Genomic_DNA"/>
</dbReference>
<dbReference type="GO" id="GO:0140359">
    <property type="term" value="F:ABC-type transporter activity"/>
    <property type="evidence" value="ECO:0007669"/>
    <property type="project" value="InterPro"/>
</dbReference>
<evidence type="ECO:0000256" key="5">
    <source>
        <dbReference type="ARBA" id="ARBA00022989"/>
    </source>
</evidence>
<dbReference type="GO" id="GO:0005524">
    <property type="term" value="F:ATP binding"/>
    <property type="evidence" value="ECO:0007669"/>
    <property type="project" value="UniProtKB-KW"/>
</dbReference>
<feature type="domain" description="ABC transmembrane type-1" evidence="10">
    <location>
        <begin position="207"/>
        <end position="482"/>
    </location>
</feature>
<dbReference type="Pfam" id="PF00664">
    <property type="entry name" value="ABC_membrane"/>
    <property type="match status" value="1"/>
</dbReference>
<dbReference type="InterPro" id="IPR003593">
    <property type="entry name" value="AAA+_ATPase"/>
</dbReference>
<keyword evidence="6 8" id="KW-0472">Membrane</keyword>
<comment type="function">
    <text evidence="7">Involved in beta-(1--&gt;2)glucan export. Transmembrane domains (TMD) form a pore in the inner membrane and the ATP-binding domain (NBD) is responsible for energy generation.</text>
</comment>
<feature type="transmembrane region" description="Helical" evidence="8">
    <location>
        <begin position="340"/>
        <end position="358"/>
    </location>
</feature>